<sequence>MNPHMNYDRTEDVQESKAAYQQARNEWIRDKADELAKKWPEQLSTFANPFLRVSLGLYDDESQDAYAEMVEKLCIAQATKQAIDNEWMNGTFREVA</sequence>
<organism evidence="1 2">
    <name type="scientific">Serratia proteamaculans</name>
    <dbReference type="NCBI Taxonomy" id="28151"/>
    <lineage>
        <taxon>Bacteria</taxon>
        <taxon>Pseudomonadati</taxon>
        <taxon>Pseudomonadota</taxon>
        <taxon>Gammaproteobacteria</taxon>
        <taxon>Enterobacterales</taxon>
        <taxon>Yersiniaceae</taxon>
        <taxon>Serratia</taxon>
    </lineage>
</organism>
<reference evidence="1 2" key="1">
    <citation type="submission" date="2019-11" db="EMBL/GenBank/DDBJ databases">
        <title>The Phosphoenolpyruvate Phosphotransferase System Regulates Serratia proteamaculans 336X Biofilm Formation and Wheat Roots colonization.</title>
        <authorList>
            <person name="Liu F."/>
        </authorList>
    </citation>
    <scope>NUCLEOTIDE SEQUENCE [LARGE SCALE GENOMIC DNA]</scope>
    <source>
        <strain evidence="1 2">336X</strain>
    </source>
</reference>
<gene>
    <name evidence="1" type="primary">gamL</name>
    <name evidence="1" type="ORF">GHV41_22230</name>
</gene>
<name>A0A5Q2VIZ2_SERPR</name>
<dbReference type="InterPro" id="IPR049911">
    <property type="entry name" value="GamL-like"/>
</dbReference>
<accession>A0A5Q2VIZ2</accession>
<dbReference type="NCBIfam" id="NF033500">
    <property type="entry name" value="phi80_GamL"/>
    <property type="match status" value="1"/>
</dbReference>
<protein>
    <submittedName>
        <fullName evidence="1">Host nuclease inhibitor GamL</fullName>
    </submittedName>
</protein>
<evidence type="ECO:0000313" key="2">
    <source>
        <dbReference type="Proteomes" id="UP000381260"/>
    </source>
</evidence>
<proteinExistence type="predicted"/>
<dbReference type="AlphaFoldDB" id="A0A5Q2VIZ2"/>
<dbReference type="EMBL" id="CP045913">
    <property type="protein sequence ID" value="QGH63393.1"/>
    <property type="molecule type" value="Genomic_DNA"/>
</dbReference>
<dbReference type="RefSeq" id="WP_153860120.1">
    <property type="nucleotide sequence ID" value="NZ_CP045913.1"/>
</dbReference>
<evidence type="ECO:0000313" key="1">
    <source>
        <dbReference type="EMBL" id="QGH63393.1"/>
    </source>
</evidence>
<dbReference type="Proteomes" id="UP000381260">
    <property type="component" value="Chromosome"/>
</dbReference>